<comment type="similarity">
    <text evidence="2">Belongs to the peptidase C1 family.</text>
</comment>
<keyword evidence="8" id="KW-1015">Disulfide bond</keyword>
<dbReference type="InterPro" id="IPR013201">
    <property type="entry name" value="Prot_inhib_I29"/>
</dbReference>
<evidence type="ECO:0000259" key="11">
    <source>
        <dbReference type="SMART" id="SM00645"/>
    </source>
</evidence>
<evidence type="ECO:0000256" key="7">
    <source>
        <dbReference type="ARBA" id="ARBA00023145"/>
    </source>
</evidence>
<evidence type="ECO:0000256" key="3">
    <source>
        <dbReference type="ARBA" id="ARBA00022670"/>
    </source>
</evidence>
<dbReference type="PROSITE" id="PS00139">
    <property type="entry name" value="THIOL_PROTEASE_CYS"/>
    <property type="match status" value="1"/>
</dbReference>
<keyword evidence="7" id="KW-0865">Zymogen</keyword>
<dbReference type="PRINTS" id="PR00705">
    <property type="entry name" value="PAPAIN"/>
</dbReference>
<dbReference type="InterPro" id="IPR000169">
    <property type="entry name" value="Pept_cys_AS"/>
</dbReference>
<evidence type="ECO:0000256" key="4">
    <source>
        <dbReference type="ARBA" id="ARBA00022729"/>
    </source>
</evidence>
<dbReference type="InterPro" id="IPR013128">
    <property type="entry name" value="Peptidase_C1A"/>
</dbReference>
<dbReference type="FunFam" id="3.90.70.10:FF:000039">
    <property type="entry name" value="Cysteine proteinase 2, putative"/>
    <property type="match status" value="1"/>
</dbReference>
<dbReference type="Pfam" id="PF00112">
    <property type="entry name" value="Peptidase_C1"/>
    <property type="match status" value="1"/>
</dbReference>
<dbReference type="GO" id="GO:0004197">
    <property type="term" value="F:cysteine-type endopeptidase activity"/>
    <property type="evidence" value="ECO:0007669"/>
    <property type="project" value="UniProtKB-ARBA"/>
</dbReference>
<dbReference type="PANTHER" id="PTHR12411">
    <property type="entry name" value="CYSTEINE PROTEASE FAMILY C1-RELATED"/>
    <property type="match status" value="1"/>
</dbReference>
<sequence>MFTVLLLVVVAYATNFNTWVANNNKHFTIVESLRRRAIFNNNARFIAKFNKNNSFQLSVEGPFAAMTEAEYNSMLKLFVIDKQHEEIVYDSRGDVPESVDWRAKGKVPAIRDQASCGSCYSFASVAAIEGRLLVAGSKKFTVDDLDLSEQQLVDCSVSVGNKGCNGGSLLLSFRYVKLNGIMQEKDYPYVAAEETCTYDKKKVAVKITGQKLVRPGSEKALMRAAAEGPVAAAIDASGVKFQLYKSGIYNSKECSSTQLNHGVAVVGYGTQNGTEYWIVRNSWGTIWGDQGYVLMSRNKNNQCGIASGAAYPVGVADA</sequence>
<evidence type="ECO:0000256" key="10">
    <source>
        <dbReference type="ARBA" id="ARBA00055668"/>
    </source>
</evidence>
<evidence type="ECO:0000256" key="1">
    <source>
        <dbReference type="ARBA" id="ARBA00004371"/>
    </source>
</evidence>
<dbReference type="InterPro" id="IPR025661">
    <property type="entry name" value="Pept_asp_AS"/>
</dbReference>
<dbReference type="EMBL" id="AK419499">
    <property type="protein sequence ID" value="BAN38174.1"/>
    <property type="molecule type" value="mRNA"/>
</dbReference>
<dbReference type="AlphaFoldDB" id="A0A060N0C0"/>
<dbReference type="VEuPathDB" id="AmoebaDB:EHI5A_111110"/>
<comment type="function">
    <text evidence="10">Cysteine protease which degrades matrix proteins such as collagen, laminin and fibronectin and thus is involved in the destruction of human tissue. Can abolish adhesion. May play an important role in pathogenicity.</text>
</comment>
<evidence type="ECO:0000313" key="13">
    <source>
        <dbReference type="EMBL" id="BAN38174.1"/>
    </source>
</evidence>
<dbReference type="SMART" id="SM00645">
    <property type="entry name" value="Pept_C1"/>
    <property type="match status" value="1"/>
</dbReference>
<keyword evidence="9" id="KW-0458">Lysosome</keyword>
<comment type="subcellular location">
    <subcellularLocation>
        <location evidence="1">Lysosome</location>
    </subcellularLocation>
</comment>
<evidence type="ECO:0000256" key="5">
    <source>
        <dbReference type="ARBA" id="ARBA00022801"/>
    </source>
</evidence>
<feature type="domain" description="Peptidase C1A papain C-terminal" evidence="11">
    <location>
        <begin position="95"/>
        <end position="313"/>
    </location>
</feature>
<dbReference type="GO" id="GO:0005764">
    <property type="term" value="C:lysosome"/>
    <property type="evidence" value="ECO:0007669"/>
    <property type="project" value="UniProtKB-SubCell"/>
</dbReference>
<dbReference type="VEuPathDB" id="AmoebaDB:EHI_050570"/>
<reference evidence="13" key="1">
    <citation type="submission" date="2012-06" db="EMBL/GenBank/DDBJ databases">
        <title>Short 5' UTR of Entamoeba genes.</title>
        <authorList>
            <person name="Hiranuka K."/>
            <person name="Kumagai M."/>
            <person name="Wakaguri H."/>
            <person name="Suzuki Y."/>
            <person name="Sugano S."/>
            <person name="Watanabe J."/>
            <person name="Makioka A."/>
        </authorList>
    </citation>
    <scope>NUCLEOTIDE SEQUENCE</scope>
    <source>
        <strain evidence="13">HM-1:IMSS</strain>
    </source>
</reference>
<evidence type="ECO:0000259" key="12">
    <source>
        <dbReference type="SMART" id="SM00848"/>
    </source>
</evidence>
<dbReference type="InterPro" id="IPR000668">
    <property type="entry name" value="Peptidase_C1A_C"/>
</dbReference>
<feature type="domain" description="Cathepsin propeptide inhibitor" evidence="12">
    <location>
        <begin position="16"/>
        <end position="71"/>
    </location>
</feature>
<keyword evidence="3" id="KW-0645">Protease</keyword>
<dbReference type="SMART" id="SM00848">
    <property type="entry name" value="Inhibitor_I29"/>
    <property type="match status" value="1"/>
</dbReference>
<keyword evidence="5" id="KW-0378">Hydrolase</keyword>
<dbReference type="InterPro" id="IPR039417">
    <property type="entry name" value="Peptidase_C1A_papain-like"/>
</dbReference>
<dbReference type="Pfam" id="PF08246">
    <property type="entry name" value="Inhibitor_I29"/>
    <property type="match status" value="1"/>
</dbReference>
<protein>
    <submittedName>
        <fullName evidence="13">Cysteine proteinase, putative</fullName>
    </submittedName>
</protein>
<dbReference type="VEuPathDB" id="AmoebaDB:KM1_207670"/>
<dbReference type="InterPro" id="IPR025660">
    <property type="entry name" value="Pept_his_AS"/>
</dbReference>
<dbReference type="InterPro" id="IPR038765">
    <property type="entry name" value="Papain-like_cys_pep_sf"/>
</dbReference>
<dbReference type="GO" id="GO:0006508">
    <property type="term" value="P:proteolysis"/>
    <property type="evidence" value="ECO:0007669"/>
    <property type="project" value="UniProtKB-KW"/>
</dbReference>
<evidence type="ECO:0000256" key="8">
    <source>
        <dbReference type="ARBA" id="ARBA00023157"/>
    </source>
</evidence>
<dbReference type="SUPFAM" id="SSF54001">
    <property type="entry name" value="Cysteine proteinases"/>
    <property type="match status" value="1"/>
</dbReference>
<dbReference type="FunFam" id="2.40.50.170:FF:000001">
    <property type="entry name" value="Cathepsin L1"/>
    <property type="match status" value="1"/>
</dbReference>
<proteinExistence type="evidence at transcript level"/>
<evidence type="ECO:0000256" key="2">
    <source>
        <dbReference type="ARBA" id="ARBA00008455"/>
    </source>
</evidence>
<name>A0A060N0C0_ENTHI</name>
<accession>A0A060N0C0</accession>
<evidence type="ECO:0000256" key="6">
    <source>
        <dbReference type="ARBA" id="ARBA00022807"/>
    </source>
</evidence>
<dbReference type="PROSITE" id="PS00639">
    <property type="entry name" value="THIOL_PROTEASE_HIS"/>
    <property type="match status" value="1"/>
</dbReference>
<dbReference type="Gene3D" id="3.90.70.10">
    <property type="entry name" value="Cysteine proteinases"/>
    <property type="match status" value="1"/>
</dbReference>
<organism evidence="13">
    <name type="scientific">Entamoeba histolytica</name>
    <dbReference type="NCBI Taxonomy" id="5759"/>
    <lineage>
        <taxon>Eukaryota</taxon>
        <taxon>Amoebozoa</taxon>
        <taxon>Evosea</taxon>
        <taxon>Archamoebae</taxon>
        <taxon>Mastigamoebida</taxon>
        <taxon>Entamoebidae</taxon>
        <taxon>Entamoeba</taxon>
    </lineage>
</organism>
<dbReference type="VEuPathDB" id="AmoebaDB:EHI8A_190050"/>
<keyword evidence="4" id="KW-0732">Signal</keyword>
<evidence type="ECO:0000256" key="9">
    <source>
        <dbReference type="ARBA" id="ARBA00023228"/>
    </source>
</evidence>
<dbReference type="PROSITE" id="PS00640">
    <property type="entry name" value="THIOL_PROTEASE_ASN"/>
    <property type="match status" value="1"/>
</dbReference>
<keyword evidence="6" id="KW-0788">Thiol protease</keyword>
<dbReference type="CDD" id="cd02248">
    <property type="entry name" value="Peptidase_C1A"/>
    <property type="match status" value="1"/>
</dbReference>
<dbReference type="VEuPathDB" id="AmoebaDB:EHI7A_166730"/>